<dbReference type="Proteomes" id="UP000663889">
    <property type="component" value="Unassembled WGS sequence"/>
</dbReference>
<gene>
    <name evidence="1" type="ORF">SEV965_LOCUS34131</name>
</gene>
<dbReference type="InterPro" id="IPR025662">
    <property type="entry name" value="Sigma_54_int_dom_ATP-bd_1"/>
</dbReference>
<evidence type="ECO:0000313" key="1">
    <source>
        <dbReference type="EMBL" id="CAF1460387.1"/>
    </source>
</evidence>
<dbReference type="SUPFAM" id="SSF52540">
    <property type="entry name" value="P-loop containing nucleoside triphosphate hydrolases"/>
    <property type="match status" value="2"/>
</dbReference>
<organism evidence="1 2">
    <name type="scientific">Rotaria sordida</name>
    <dbReference type="NCBI Taxonomy" id="392033"/>
    <lineage>
        <taxon>Eukaryota</taxon>
        <taxon>Metazoa</taxon>
        <taxon>Spiralia</taxon>
        <taxon>Gnathifera</taxon>
        <taxon>Rotifera</taxon>
        <taxon>Eurotatoria</taxon>
        <taxon>Bdelloidea</taxon>
        <taxon>Philodinida</taxon>
        <taxon>Philodinidae</taxon>
        <taxon>Rotaria</taxon>
    </lineage>
</organism>
<name>A0A815QC14_9BILA</name>
<dbReference type="Gene3D" id="3.40.50.300">
    <property type="entry name" value="P-loop containing nucleotide triphosphate hydrolases"/>
    <property type="match status" value="1"/>
</dbReference>
<dbReference type="AlphaFoldDB" id="A0A815QC14"/>
<accession>A0A815QC14</accession>
<protein>
    <recommendedName>
        <fullName evidence="3">G domain-containing protein</fullName>
    </recommendedName>
</protein>
<evidence type="ECO:0000313" key="2">
    <source>
        <dbReference type="Proteomes" id="UP000663889"/>
    </source>
</evidence>
<proteinExistence type="predicted"/>
<sequence>MTQRSSAQAQSRLKPNPYCRRDREINILLLGQTGVGKSTFINAFANYIVNDSLNDAANDEMQAIVPSSFSYTMYGTSGEDIEKMITIGEQDEHEQFSDTGHSNTQQCRSFVFPIGDRNLRFIDTRGIGDTRSIEQDAKNFQEILTFIAQYEHLNGIFILLKPNEERLNIFFRFCINELLRHLHVNAKDNIIFIFTNARSSFFMPGTTKQLLQGLLDTHRAEQNVDVPFSRKNTLLFDNEPFRYLALRENGIQLDTEQTLSYSKSWDNSAKEYSRLMAHIVTCPLHGISKTLSLNEAEQLIRKFNRPVAEIESYRKAM</sequence>
<dbReference type="InterPro" id="IPR027417">
    <property type="entry name" value="P-loop_NTPase"/>
</dbReference>
<comment type="caution">
    <text evidence="1">The sequence shown here is derived from an EMBL/GenBank/DDBJ whole genome shotgun (WGS) entry which is preliminary data.</text>
</comment>
<reference evidence="1" key="1">
    <citation type="submission" date="2021-02" db="EMBL/GenBank/DDBJ databases">
        <authorList>
            <person name="Nowell W R."/>
        </authorList>
    </citation>
    <scope>NUCLEOTIDE SEQUENCE</scope>
</reference>
<evidence type="ECO:0008006" key="3">
    <source>
        <dbReference type="Google" id="ProtNLM"/>
    </source>
</evidence>
<dbReference type="EMBL" id="CAJNOU010004932">
    <property type="protein sequence ID" value="CAF1460387.1"/>
    <property type="molecule type" value="Genomic_DNA"/>
</dbReference>
<dbReference type="PANTHER" id="PTHR32046">
    <property type="entry name" value="G DOMAIN-CONTAINING PROTEIN"/>
    <property type="match status" value="1"/>
</dbReference>
<dbReference type="PROSITE" id="PS00675">
    <property type="entry name" value="SIGMA54_INTERACT_1"/>
    <property type="match status" value="1"/>
</dbReference>
<dbReference type="PANTHER" id="PTHR32046:SF11">
    <property type="entry name" value="IMMUNE-ASSOCIATED NUCLEOTIDE-BINDING PROTEIN 10-LIKE"/>
    <property type="match status" value="1"/>
</dbReference>